<accession>A0A444J7V9</accession>
<keyword evidence="4" id="KW-0378">Hydrolase</keyword>
<dbReference type="PROSITE" id="PS50893">
    <property type="entry name" value="ABC_TRANSPORTER_2"/>
    <property type="match status" value="1"/>
</dbReference>
<dbReference type="EMBL" id="MTKQ01000022">
    <property type="protein sequence ID" value="RWX49140.1"/>
    <property type="molecule type" value="Genomic_DNA"/>
</dbReference>
<dbReference type="GO" id="GO:0005524">
    <property type="term" value="F:ATP binding"/>
    <property type="evidence" value="ECO:0007669"/>
    <property type="project" value="UniProtKB-KW"/>
</dbReference>
<dbReference type="Gene3D" id="3.40.50.300">
    <property type="entry name" value="P-loop containing nucleotide triphosphate hydrolases"/>
    <property type="match status" value="1"/>
</dbReference>
<dbReference type="PANTHER" id="PTHR42798:SF2">
    <property type="entry name" value="ABC TRANSPORTER ATP-BINDING PROTEIN MG467-RELATED"/>
    <property type="match status" value="1"/>
</dbReference>
<dbReference type="GO" id="GO:0016887">
    <property type="term" value="F:ATP hydrolysis activity"/>
    <property type="evidence" value="ECO:0007669"/>
    <property type="project" value="InterPro"/>
</dbReference>
<dbReference type="InterPro" id="IPR017911">
    <property type="entry name" value="MacB-like_ATP-bd"/>
</dbReference>
<evidence type="ECO:0000256" key="2">
    <source>
        <dbReference type="ARBA" id="ARBA00022448"/>
    </source>
</evidence>
<protein>
    <submittedName>
        <fullName evidence="4">Lipoprotein-releasing system ATP-binding protein</fullName>
        <ecNumber evidence="4">3.6.3.-</ecNumber>
    </submittedName>
</protein>
<evidence type="ECO:0000259" key="3">
    <source>
        <dbReference type="PROSITE" id="PS50893"/>
    </source>
</evidence>
<keyword evidence="4" id="KW-0547">Nucleotide-binding</keyword>
<organism evidence="4 5">
    <name type="scientific">Candidatus Electrothrix marina</name>
    <dbReference type="NCBI Taxonomy" id="1859130"/>
    <lineage>
        <taxon>Bacteria</taxon>
        <taxon>Pseudomonadati</taxon>
        <taxon>Thermodesulfobacteriota</taxon>
        <taxon>Desulfobulbia</taxon>
        <taxon>Desulfobulbales</taxon>
        <taxon>Desulfobulbaceae</taxon>
        <taxon>Candidatus Electrothrix</taxon>
    </lineage>
</organism>
<keyword evidence="4" id="KW-0067">ATP-binding</keyword>
<comment type="similarity">
    <text evidence="1">Belongs to the ABC transporter superfamily.</text>
</comment>
<dbReference type="CDD" id="cd03255">
    <property type="entry name" value="ABC_MJ0796_LolCDE_FtsE"/>
    <property type="match status" value="1"/>
</dbReference>
<proteinExistence type="inferred from homology"/>
<dbReference type="EC" id="3.6.3.-" evidence="4"/>
<dbReference type="SUPFAM" id="SSF52540">
    <property type="entry name" value="P-loop containing nucleoside triphosphate hydrolases"/>
    <property type="match status" value="1"/>
</dbReference>
<reference evidence="4 5" key="1">
    <citation type="submission" date="2017-01" db="EMBL/GenBank/DDBJ databases">
        <title>The cable genome- insights into the physiology and evolution of filamentous bacteria capable of sulfide oxidation via long distance electron transfer.</title>
        <authorList>
            <person name="Schreiber L."/>
            <person name="Bjerg J.T."/>
            <person name="Boggild A."/>
            <person name="Van De Vossenberg J."/>
            <person name="Meysman F."/>
            <person name="Nielsen L.P."/>
            <person name="Schramm A."/>
            <person name="Kjeldsen K.U."/>
        </authorList>
    </citation>
    <scope>NUCLEOTIDE SEQUENCE [LARGE SCALE GENOMIC DNA]</scope>
    <source>
        <strain evidence="4">A2</strain>
    </source>
</reference>
<feature type="domain" description="ABC transporter" evidence="3">
    <location>
        <begin position="13"/>
        <end position="206"/>
    </location>
</feature>
<dbReference type="AlphaFoldDB" id="A0A444J7V9"/>
<evidence type="ECO:0000313" key="5">
    <source>
        <dbReference type="Proteomes" id="UP000286862"/>
    </source>
</evidence>
<gene>
    <name evidence="4" type="ORF">VT99_10222</name>
</gene>
<evidence type="ECO:0000256" key="1">
    <source>
        <dbReference type="ARBA" id="ARBA00005417"/>
    </source>
</evidence>
<keyword evidence="4" id="KW-0449">Lipoprotein</keyword>
<dbReference type="InterPro" id="IPR027417">
    <property type="entry name" value="P-loop_NTPase"/>
</dbReference>
<dbReference type="PANTHER" id="PTHR42798">
    <property type="entry name" value="LIPOPROTEIN-RELEASING SYSTEM ATP-BINDING PROTEIN LOLD"/>
    <property type="match status" value="1"/>
</dbReference>
<keyword evidence="2" id="KW-0813">Transport</keyword>
<dbReference type="Proteomes" id="UP000286862">
    <property type="component" value="Unassembled WGS sequence"/>
</dbReference>
<comment type="caution">
    <text evidence="4">The sequence shown here is derived from an EMBL/GenBank/DDBJ whole genome shotgun (WGS) entry which is preliminary data.</text>
</comment>
<evidence type="ECO:0000313" key="4">
    <source>
        <dbReference type="EMBL" id="RWX49140.1"/>
    </source>
</evidence>
<dbReference type="InterPro" id="IPR003439">
    <property type="entry name" value="ABC_transporter-like_ATP-bd"/>
</dbReference>
<dbReference type="Pfam" id="PF00005">
    <property type="entry name" value="ABC_tran"/>
    <property type="match status" value="1"/>
</dbReference>
<name>A0A444J7V9_9BACT</name>
<sequence length="208" mass="23314">MHTEHIETKSVLLQAVNIHKSYGTKENPVQVLRRVNLEITPGEMLAVVGASGSGKTTLLQILGSLDIPDKGEIWFDGQGLNEFSENQLAAHRNKNIGFIFQFHYLLPEFSALENVMMPGLIAGLPVKKLEEDAHRLLKQVGLGHRITHRSGELSGGEQQRVALARHLSCSLFFYWQMSPPVTWIQPAVSRSLNYSQSFARPALCLWSW</sequence>